<accession>A0A1V4IWH5</accession>
<name>A0A1V4IWH5_9CLOT</name>
<feature type="domain" description="Nucleoside phosphorylase" evidence="9">
    <location>
        <begin position="1"/>
        <end position="143"/>
    </location>
</feature>
<evidence type="ECO:0000256" key="2">
    <source>
        <dbReference type="ARBA" id="ARBA00005058"/>
    </source>
</evidence>
<dbReference type="Gene3D" id="3.40.50.1580">
    <property type="entry name" value="Nucleoside phosphorylase domain"/>
    <property type="match status" value="1"/>
</dbReference>
<evidence type="ECO:0000256" key="5">
    <source>
        <dbReference type="ARBA" id="ARBA00022676"/>
    </source>
</evidence>
<dbReference type="Proteomes" id="UP000190080">
    <property type="component" value="Unassembled WGS sequence"/>
</dbReference>
<gene>
    <name evidence="10" type="primary">punA</name>
    <name evidence="10" type="ORF">CLORY_07980</name>
</gene>
<dbReference type="Pfam" id="PF01048">
    <property type="entry name" value="PNP_UDP_1"/>
    <property type="match status" value="1"/>
</dbReference>
<dbReference type="UniPathway" id="UPA00606"/>
<dbReference type="InterPro" id="IPR035994">
    <property type="entry name" value="Nucleoside_phosphorylase_sf"/>
</dbReference>
<dbReference type="EC" id="2.4.2.1" evidence="4"/>
<keyword evidence="6 10" id="KW-0808">Transferase</keyword>
<evidence type="ECO:0000256" key="3">
    <source>
        <dbReference type="ARBA" id="ARBA00006751"/>
    </source>
</evidence>
<reference evidence="10 11" key="1">
    <citation type="submission" date="2017-03" db="EMBL/GenBank/DDBJ databases">
        <title>Genome sequence of Clostridium oryzae DSM 28571.</title>
        <authorList>
            <person name="Poehlein A."/>
            <person name="Daniel R."/>
        </authorList>
    </citation>
    <scope>NUCLEOTIDE SEQUENCE [LARGE SCALE GENOMIC DNA]</scope>
    <source>
        <strain evidence="10 11">DSM 28571</strain>
    </source>
</reference>
<organism evidence="10 11">
    <name type="scientific">Clostridium oryzae</name>
    <dbReference type="NCBI Taxonomy" id="1450648"/>
    <lineage>
        <taxon>Bacteria</taxon>
        <taxon>Bacillati</taxon>
        <taxon>Bacillota</taxon>
        <taxon>Clostridia</taxon>
        <taxon>Eubacteriales</taxon>
        <taxon>Clostridiaceae</taxon>
        <taxon>Clostridium</taxon>
    </lineage>
</organism>
<evidence type="ECO:0000256" key="6">
    <source>
        <dbReference type="ARBA" id="ARBA00022679"/>
    </source>
</evidence>
<evidence type="ECO:0000313" key="11">
    <source>
        <dbReference type="Proteomes" id="UP000190080"/>
    </source>
</evidence>
<dbReference type="InterPro" id="IPR011268">
    <property type="entry name" value="Purine_phosphorylase"/>
</dbReference>
<dbReference type="PANTHER" id="PTHR11904">
    <property type="entry name" value="METHYLTHIOADENOSINE/PURINE NUCLEOSIDE PHOSPHORYLASE"/>
    <property type="match status" value="1"/>
</dbReference>
<evidence type="ECO:0000256" key="7">
    <source>
        <dbReference type="ARBA" id="ARBA00031036"/>
    </source>
</evidence>
<comment type="caution">
    <text evidence="10">The sequence shown here is derived from an EMBL/GenBank/DDBJ whole genome shotgun (WGS) entry which is preliminary data.</text>
</comment>
<comment type="function">
    <text evidence="1">The purine nucleoside phosphorylases catalyze the phosphorolytic breakdown of the N-glycosidic bond in the beta-(deoxy)ribonucleoside molecules, with the formation of the corresponding free purine bases and pentose-1-phosphate. Cleaves guanosine, inosine, 2'-deoxyguanosine and 2'-deoxyinosine.</text>
</comment>
<comment type="similarity">
    <text evidence="3">Belongs to the PNP/MTAP phosphorylase family.</text>
</comment>
<dbReference type="PANTHER" id="PTHR11904:SF9">
    <property type="entry name" value="PURINE NUCLEOSIDE PHOSPHORYLASE-RELATED"/>
    <property type="match status" value="1"/>
</dbReference>
<sequence length="146" mass="16374">MILTDFINSVSVNPLIGANDDRFGTRFSDMSEPYSKELIKKARYVAENLKIPYQQGIYTFFQGPYYETAAEISAFSRMDSDTVGMSTVPETIAANYLGMNVLGIACITNMATGIAKEKHSHEEVVRVANESSEKLCKWLKELLLSW</sequence>
<dbReference type="EMBL" id="MZGV01000005">
    <property type="protein sequence ID" value="OPJ64233.1"/>
    <property type="molecule type" value="Genomic_DNA"/>
</dbReference>
<dbReference type="GO" id="GO:0009116">
    <property type="term" value="P:nucleoside metabolic process"/>
    <property type="evidence" value="ECO:0007669"/>
    <property type="project" value="InterPro"/>
</dbReference>
<dbReference type="SUPFAM" id="SSF53167">
    <property type="entry name" value="Purine and uridine phosphorylases"/>
    <property type="match status" value="1"/>
</dbReference>
<keyword evidence="5 10" id="KW-0328">Glycosyltransferase</keyword>
<evidence type="ECO:0000256" key="8">
    <source>
        <dbReference type="ARBA" id="ARBA00048556"/>
    </source>
</evidence>
<comment type="pathway">
    <text evidence="2">Purine metabolism; purine nucleoside salvage.</text>
</comment>
<evidence type="ECO:0000313" key="10">
    <source>
        <dbReference type="EMBL" id="OPJ64233.1"/>
    </source>
</evidence>
<dbReference type="InterPro" id="IPR000845">
    <property type="entry name" value="Nucleoside_phosphorylase_d"/>
</dbReference>
<dbReference type="GO" id="GO:0005737">
    <property type="term" value="C:cytoplasm"/>
    <property type="evidence" value="ECO:0007669"/>
    <property type="project" value="TreeGrafter"/>
</dbReference>
<keyword evidence="11" id="KW-1185">Reference proteome</keyword>
<evidence type="ECO:0000256" key="1">
    <source>
        <dbReference type="ARBA" id="ARBA00002678"/>
    </source>
</evidence>
<protein>
    <recommendedName>
        <fullName evidence="4">purine-nucleoside phosphorylase</fullName>
        <ecNumber evidence="4">2.4.2.1</ecNumber>
    </recommendedName>
    <alternativeName>
        <fullName evidence="7">Inosine-guanosine phosphorylase</fullName>
    </alternativeName>
</protein>
<dbReference type="AlphaFoldDB" id="A0A1V4IWH5"/>
<dbReference type="GO" id="GO:0004731">
    <property type="term" value="F:purine-nucleoside phosphorylase activity"/>
    <property type="evidence" value="ECO:0007669"/>
    <property type="project" value="UniProtKB-EC"/>
</dbReference>
<comment type="catalytic activity">
    <reaction evidence="8">
        <text>a purine 2'-deoxy-D-ribonucleoside + phosphate = a purine nucleobase + 2-deoxy-alpha-D-ribose 1-phosphate</text>
        <dbReference type="Rhea" id="RHEA:36431"/>
        <dbReference type="ChEBI" id="CHEBI:26386"/>
        <dbReference type="ChEBI" id="CHEBI:43474"/>
        <dbReference type="ChEBI" id="CHEBI:57259"/>
        <dbReference type="ChEBI" id="CHEBI:142361"/>
        <dbReference type="EC" id="2.4.2.1"/>
    </reaction>
</comment>
<evidence type="ECO:0000259" key="9">
    <source>
        <dbReference type="Pfam" id="PF01048"/>
    </source>
</evidence>
<proteinExistence type="inferred from homology"/>
<evidence type="ECO:0000256" key="4">
    <source>
        <dbReference type="ARBA" id="ARBA00011886"/>
    </source>
</evidence>
<dbReference type="STRING" id="1450648.CLORY_07980"/>
<dbReference type="CDD" id="cd09009">
    <property type="entry name" value="PNP-EcPNPII_like"/>
    <property type="match status" value="1"/>
</dbReference>